<dbReference type="Pfam" id="PF00010">
    <property type="entry name" value="HLH"/>
    <property type="match status" value="1"/>
</dbReference>
<dbReference type="EMBL" id="WVUK01000054">
    <property type="protein sequence ID" value="KAF7493953.1"/>
    <property type="molecule type" value="Genomic_DNA"/>
</dbReference>
<dbReference type="CDD" id="cd11417">
    <property type="entry name" value="bHLH_TS_PTF1A"/>
    <property type="match status" value="1"/>
</dbReference>
<evidence type="ECO:0000313" key="5">
    <source>
        <dbReference type="Proteomes" id="UP000070412"/>
    </source>
</evidence>
<reference evidence="4" key="3">
    <citation type="submission" date="2022-06" db="UniProtKB">
        <authorList>
            <consortium name="EnsemblMetazoa"/>
        </authorList>
    </citation>
    <scope>IDENTIFICATION</scope>
</reference>
<feature type="compositionally biased region" description="Low complexity" evidence="1">
    <location>
        <begin position="110"/>
        <end position="134"/>
    </location>
</feature>
<dbReference type="GO" id="GO:0000981">
    <property type="term" value="F:DNA-binding transcription factor activity, RNA polymerase II-specific"/>
    <property type="evidence" value="ECO:0007669"/>
    <property type="project" value="TreeGrafter"/>
</dbReference>
<dbReference type="SMART" id="SM00353">
    <property type="entry name" value="HLH"/>
    <property type="match status" value="1"/>
</dbReference>
<protein>
    <submittedName>
        <fullName evidence="3">Pancreas transcription factor 1 subunit alpha</fullName>
    </submittedName>
</protein>
<dbReference type="GO" id="GO:0046983">
    <property type="term" value="F:protein dimerization activity"/>
    <property type="evidence" value="ECO:0007669"/>
    <property type="project" value="InterPro"/>
</dbReference>
<dbReference type="PANTHER" id="PTHR23349">
    <property type="entry name" value="BASIC HELIX-LOOP-HELIX TRANSCRIPTION FACTOR, TWIST"/>
    <property type="match status" value="1"/>
</dbReference>
<dbReference type="SUPFAM" id="SSF47459">
    <property type="entry name" value="HLH, helix-loop-helix DNA-binding domain"/>
    <property type="match status" value="1"/>
</dbReference>
<feature type="domain" description="BHLH" evidence="2">
    <location>
        <begin position="222"/>
        <end position="274"/>
    </location>
</feature>
<dbReference type="GO" id="GO:0032502">
    <property type="term" value="P:developmental process"/>
    <property type="evidence" value="ECO:0007669"/>
    <property type="project" value="TreeGrafter"/>
</dbReference>
<evidence type="ECO:0000259" key="2">
    <source>
        <dbReference type="PROSITE" id="PS50888"/>
    </source>
</evidence>
<dbReference type="GO" id="GO:0000977">
    <property type="term" value="F:RNA polymerase II transcription regulatory region sequence-specific DNA binding"/>
    <property type="evidence" value="ECO:0007669"/>
    <property type="project" value="TreeGrafter"/>
</dbReference>
<evidence type="ECO:0000313" key="4">
    <source>
        <dbReference type="EnsemblMetazoa" id="KAF7493953.1"/>
    </source>
</evidence>
<feature type="region of interest" description="Disordered" evidence="1">
    <location>
        <begin position="107"/>
        <end position="225"/>
    </location>
</feature>
<evidence type="ECO:0000256" key="1">
    <source>
        <dbReference type="SAM" id="MobiDB-lite"/>
    </source>
</evidence>
<sequence>MIMSMVKTKTMATSVMTSSASSIIWPTLDQEIENSYQTYHQMGYSSRDKFAIDHHHYQPFYDDGDDGNNKNETFIACLDQQSIRMMTINETEPYPIQTQQSMLNFDLNESSSSSSSSSSFSSSLSSSTSPSTSSMGLFDESFSSQQQQQQQQQHHSENELRFDDSQNDRPQNRIQINSKRLKRVRNSKKFNRNLQNDSVSIRNSSNDSLDPHHHHNHQQHSYQRHAANLRERKRMQSINDAFEGLRARIPTLPYEKRLSKVDTLRLAIGYIRFLADLVRTGGLSASSSPQPPLSSSSSTTTSSSSSLLNSSFHHHYHRGSSLSSSSSSSSTFSVAAAFLNRYQCCPPPIKKILIKSQSAQSNDLNNQTATMHSISWESDENRLPGAVRHGNILIAKVWTPEDPREGGGGCGGIDTIIGNVDEEVADDEIKEGEFERNDSIVIACDQN</sequence>
<organism evidence="3">
    <name type="scientific">Sarcoptes scabiei</name>
    <name type="common">Itch mite</name>
    <name type="synonym">Acarus scabiei</name>
    <dbReference type="NCBI Taxonomy" id="52283"/>
    <lineage>
        <taxon>Eukaryota</taxon>
        <taxon>Metazoa</taxon>
        <taxon>Ecdysozoa</taxon>
        <taxon>Arthropoda</taxon>
        <taxon>Chelicerata</taxon>
        <taxon>Arachnida</taxon>
        <taxon>Acari</taxon>
        <taxon>Acariformes</taxon>
        <taxon>Sarcoptiformes</taxon>
        <taxon>Astigmata</taxon>
        <taxon>Psoroptidia</taxon>
        <taxon>Sarcoptoidea</taxon>
        <taxon>Sarcoptidae</taxon>
        <taxon>Sarcoptinae</taxon>
        <taxon>Sarcoptes</taxon>
    </lineage>
</organism>
<feature type="compositionally biased region" description="Basic and acidic residues" evidence="1">
    <location>
        <begin position="154"/>
        <end position="171"/>
    </location>
</feature>
<dbReference type="Proteomes" id="UP000070412">
    <property type="component" value="Unassembled WGS sequence"/>
</dbReference>
<dbReference type="InterPro" id="IPR050283">
    <property type="entry name" value="E-box_TF_Regulators"/>
</dbReference>
<accession>A0A834RCJ0</accession>
<reference evidence="3" key="2">
    <citation type="submission" date="2020-01" db="EMBL/GenBank/DDBJ databases">
        <authorList>
            <person name="Korhonen P.K.K."/>
            <person name="Guangxu M.G."/>
            <person name="Wang T.W."/>
            <person name="Stroehlein A.J.S."/>
            <person name="Young N.D."/>
            <person name="Ang C.-S.A."/>
            <person name="Fernando D.W.F."/>
            <person name="Lu H.L."/>
            <person name="Taylor S.T."/>
            <person name="Ehtesham M.E.M."/>
            <person name="Najaraj S.H.N."/>
            <person name="Harsha G.H.G."/>
            <person name="Madugundu A.M."/>
            <person name="Renuse S.R."/>
            <person name="Holt D.H."/>
            <person name="Pandey A.P."/>
            <person name="Papenfuss A.P."/>
            <person name="Gasser R.B.G."/>
            <person name="Fischer K.F."/>
        </authorList>
    </citation>
    <scope>NUCLEOTIDE SEQUENCE</scope>
    <source>
        <strain evidence="3">SSS_KF_BRIS2020</strain>
    </source>
</reference>
<keyword evidence="5" id="KW-1185">Reference proteome</keyword>
<evidence type="ECO:0000313" key="3">
    <source>
        <dbReference type="EMBL" id="KAF7493953.1"/>
    </source>
</evidence>
<dbReference type="AlphaFoldDB" id="A0A834RCJ0"/>
<dbReference type="PANTHER" id="PTHR23349:SF112">
    <property type="entry name" value="48 RELATED 1, ISOFORM B"/>
    <property type="match status" value="1"/>
</dbReference>
<feature type="compositionally biased region" description="Basic residues" evidence="1">
    <location>
        <begin position="179"/>
        <end position="191"/>
    </location>
</feature>
<dbReference type="OrthoDB" id="10048995at2759"/>
<dbReference type="InterPro" id="IPR011598">
    <property type="entry name" value="bHLH_dom"/>
</dbReference>
<dbReference type="InterPro" id="IPR036638">
    <property type="entry name" value="HLH_DNA-bd_sf"/>
</dbReference>
<feature type="compositionally biased region" description="Polar residues" evidence="1">
    <location>
        <begin position="192"/>
        <end position="208"/>
    </location>
</feature>
<reference evidence="5" key="1">
    <citation type="journal article" date="2020" name="PLoS Negl. Trop. Dis.">
        <title>High-quality nuclear genome for Sarcoptes scabiei-A critical resource for a neglected parasite.</title>
        <authorList>
            <person name="Korhonen P.K."/>
            <person name="Gasser R.B."/>
            <person name="Ma G."/>
            <person name="Wang T."/>
            <person name="Stroehlein A.J."/>
            <person name="Young N.D."/>
            <person name="Ang C.S."/>
            <person name="Fernando D.D."/>
            <person name="Lu H.C."/>
            <person name="Taylor S."/>
            <person name="Reynolds S.L."/>
            <person name="Mofiz E."/>
            <person name="Najaraj S.H."/>
            <person name="Gowda H."/>
            <person name="Madugundu A."/>
            <person name="Renuse S."/>
            <person name="Holt D."/>
            <person name="Pandey A."/>
            <person name="Papenfuss A.T."/>
            <person name="Fischer K."/>
        </authorList>
    </citation>
    <scope>NUCLEOTIDE SEQUENCE [LARGE SCALE GENOMIC DNA]</scope>
</reference>
<dbReference type="EnsemblMetazoa" id="SSS_1884s_mrna">
    <property type="protein sequence ID" value="KAF7493953.1"/>
    <property type="gene ID" value="SSS_1884"/>
</dbReference>
<name>A0A834RCJ0_SARSC</name>
<feature type="region of interest" description="Disordered" evidence="1">
    <location>
        <begin position="284"/>
        <end position="309"/>
    </location>
</feature>
<proteinExistence type="predicted"/>
<dbReference type="Gene3D" id="4.10.280.10">
    <property type="entry name" value="Helix-loop-helix DNA-binding domain"/>
    <property type="match status" value="1"/>
</dbReference>
<gene>
    <name evidence="3" type="ORF">SSS_1884</name>
</gene>
<dbReference type="PROSITE" id="PS50888">
    <property type="entry name" value="BHLH"/>
    <property type="match status" value="1"/>
</dbReference>